<keyword evidence="4" id="KW-1185">Reference proteome</keyword>
<evidence type="ECO:0000259" key="2">
    <source>
        <dbReference type="Pfam" id="PF07596"/>
    </source>
</evidence>
<dbReference type="InterPro" id="IPR045584">
    <property type="entry name" value="Pilin-like"/>
</dbReference>
<dbReference type="KEGG" id="pbs:Plabr_0920"/>
<keyword evidence="1" id="KW-0472">Membrane</keyword>
<dbReference type="InterPro" id="IPR011453">
    <property type="entry name" value="DUF1559"/>
</dbReference>
<sequence>MKRLLPAQQIRNGFTLIELLVVIAIIAILVALLLPAVQQAREAARRTSCKNNLRQLGLALHNHHDTFGEFPGFWEYGISGTPGVSAKLRLQSWVISVAPFLEQGALFDNYDYDTFFADNVNQPVVDKTLPTMTCPSTARGDAYVTKDFDPSDYSIDLLAAAGVPINPADYERSDVKLAVSDYSICNAAASGLLNRAGVGTGDSRRTIDFEGKSVIMGMWPNPPTSDPKLIEWATGQIPDTGLITNRSKMRDLTDGTSNTIMIVECGGRPDRWDAGKRISTGTIRSAGWSDPSNQFYADEEPGINYTNNDEIYSFHKGGANFLFADASVHFLSENISSETLVNLISHQGGEVVGEF</sequence>
<keyword evidence="1" id="KW-1133">Transmembrane helix</keyword>
<dbReference type="PANTHER" id="PTHR30093">
    <property type="entry name" value="GENERAL SECRETION PATHWAY PROTEIN G"/>
    <property type="match status" value="1"/>
</dbReference>
<dbReference type="InterPro" id="IPR012902">
    <property type="entry name" value="N_methyl_site"/>
</dbReference>
<dbReference type="InterPro" id="IPR027558">
    <property type="entry name" value="Pre_pil_HX9DG_C"/>
</dbReference>
<organism evidence="3 4">
    <name type="scientific">Rubinisphaera brasiliensis (strain ATCC 49424 / DSM 5305 / JCM 21570 / IAM 15109 / NBRC 103401 / IFAM 1448)</name>
    <name type="common">Planctomyces brasiliensis</name>
    <dbReference type="NCBI Taxonomy" id="756272"/>
    <lineage>
        <taxon>Bacteria</taxon>
        <taxon>Pseudomonadati</taxon>
        <taxon>Planctomycetota</taxon>
        <taxon>Planctomycetia</taxon>
        <taxon>Planctomycetales</taxon>
        <taxon>Planctomycetaceae</taxon>
        <taxon>Rubinisphaera</taxon>
    </lineage>
</organism>
<dbReference type="HOGENOM" id="CLU_041661_0_0_0"/>
<accession>F0SIF3</accession>
<dbReference type="NCBIfam" id="TIGR04294">
    <property type="entry name" value="pre_pil_HX9DG"/>
    <property type="match status" value="1"/>
</dbReference>
<dbReference type="eggNOG" id="COG2165">
    <property type="taxonomic scope" value="Bacteria"/>
</dbReference>
<name>F0SIF3_RUBBR</name>
<evidence type="ECO:0000313" key="3">
    <source>
        <dbReference type="EMBL" id="ADY58542.1"/>
    </source>
</evidence>
<protein>
    <recommendedName>
        <fullName evidence="2">DUF1559 domain-containing protein</fullName>
    </recommendedName>
</protein>
<reference evidence="4" key="1">
    <citation type="submission" date="2011-02" db="EMBL/GenBank/DDBJ databases">
        <title>The complete genome of Planctomyces brasiliensis DSM 5305.</title>
        <authorList>
            <person name="Lucas S."/>
            <person name="Copeland A."/>
            <person name="Lapidus A."/>
            <person name="Bruce D."/>
            <person name="Goodwin L."/>
            <person name="Pitluck S."/>
            <person name="Kyrpides N."/>
            <person name="Mavromatis K."/>
            <person name="Pagani I."/>
            <person name="Ivanova N."/>
            <person name="Ovchinnikova G."/>
            <person name="Lu M."/>
            <person name="Detter J.C."/>
            <person name="Han C."/>
            <person name="Land M."/>
            <person name="Hauser L."/>
            <person name="Markowitz V."/>
            <person name="Cheng J.-F."/>
            <person name="Hugenholtz P."/>
            <person name="Woyke T."/>
            <person name="Wu D."/>
            <person name="Tindall B."/>
            <person name="Pomrenke H.G."/>
            <person name="Brambilla E."/>
            <person name="Klenk H.-P."/>
            <person name="Eisen J.A."/>
        </authorList>
    </citation>
    <scope>NUCLEOTIDE SEQUENCE [LARGE SCALE GENOMIC DNA]</scope>
    <source>
        <strain evidence="4">ATCC 49424 / DSM 5305 / JCM 21570 / NBRC 103401 / IFAM 1448</strain>
    </source>
</reference>
<dbReference type="Gene3D" id="3.30.700.10">
    <property type="entry name" value="Glycoprotein, Type 4 Pilin"/>
    <property type="match status" value="1"/>
</dbReference>
<dbReference type="Pfam" id="PF07963">
    <property type="entry name" value="N_methyl"/>
    <property type="match status" value="1"/>
</dbReference>
<dbReference type="AlphaFoldDB" id="F0SIF3"/>
<feature type="transmembrane region" description="Helical" evidence="1">
    <location>
        <begin position="12"/>
        <end position="37"/>
    </location>
</feature>
<keyword evidence="1" id="KW-0812">Transmembrane</keyword>
<dbReference type="Pfam" id="PF07596">
    <property type="entry name" value="SBP_bac_10"/>
    <property type="match status" value="1"/>
</dbReference>
<proteinExistence type="predicted"/>
<dbReference type="NCBIfam" id="TIGR02532">
    <property type="entry name" value="IV_pilin_GFxxxE"/>
    <property type="match status" value="1"/>
</dbReference>
<gene>
    <name evidence="3" type="ordered locus">Plabr_0920</name>
</gene>
<evidence type="ECO:0000313" key="4">
    <source>
        <dbReference type="Proteomes" id="UP000006860"/>
    </source>
</evidence>
<dbReference type="Proteomes" id="UP000006860">
    <property type="component" value="Chromosome"/>
</dbReference>
<dbReference type="STRING" id="756272.Plabr_0920"/>
<feature type="domain" description="DUF1559" evidence="2">
    <location>
        <begin position="38"/>
        <end position="336"/>
    </location>
</feature>
<dbReference type="PANTHER" id="PTHR30093:SF2">
    <property type="entry name" value="TYPE II SECRETION SYSTEM PROTEIN H"/>
    <property type="match status" value="1"/>
</dbReference>
<dbReference type="EMBL" id="CP002546">
    <property type="protein sequence ID" value="ADY58542.1"/>
    <property type="molecule type" value="Genomic_DNA"/>
</dbReference>
<dbReference type="RefSeq" id="WP_013627280.1">
    <property type="nucleotide sequence ID" value="NC_015174.1"/>
</dbReference>
<dbReference type="SUPFAM" id="SSF54523">
    <property type="entry name" value="Pili subunits"/>
    <property type="match status" value="1"/>
</dbReference>
<evidence type="ECO:0000256" key="1">
    <source>
        <dbReference type="SAM" id="Phobius"/>
    </source>
</evidence>